<dbReference type="Gramene" id="PHT95759">
    <property type="protein sequence ID" value="PHT95759"/>
    <property type="gene ID" value="T459_03641"/>
</dbReference>
<dbReference type="STRING" id="4072.A0A2G3ANF6"/>
<dbReference type="AlphaFoldDB" id="A0A2G3ANF6"/>
<dbReference type="PANTHER" id="PTHR33233:SF14">
    <property type="entry name" value="ENDONUCLEASE_EXONUCLEASE_PHOSPHATASE"/>
    <property type="match status" value="1"/>
</dbReference>
<dbReference type="SUPFAM" id="SSF56219">
    <property type="entry name" value="DNase I-like"/>
    <property type="match status" value="1"/>
</dbReference>
<feature type="compositionally biased region" description="Basic and acidic residues" evidence="1">
    <location>
        <begin position="22"/>
        <end position="31"/>
    </location>
</feature>
<gene>
    <name evidence="2" type="ORF">T459_03641</name>
</gene>
<evidence type="ECO:0000313" key="2">
    <source>
        <dbReference type="EMBL" id="PHT95759.1"/>
    </source>
</evidence>
<protein>
    <recommendedName>
        <fullName evidence="4">Endonuclease/exonuclease/phosphatase domain-containing protein</fullName>
    </recommendedName>
</protein>
<dbReference type="Proteomes" id="UP000222542">
    <property type="component" value="Unassembled WGS sequence"/>
</dbReference>
<evidence type="ECO:0008006" key="4">
    <source>
        <dbReference type="Google" id="ProtNLM"/>
    </source>
</evidence>
<reference evidence="2 3" key="1">
    <citation type="journal article" date="2014" name="Nat. Genet.">
        <title>Genome sequence of the hot pepper provides insights into the evolution of pungency in Capsicum species.</title>
        <authorList>
            <person name="Kim S."/>
            <person name="Park M."/>
            <person name="Yeom S.I."/>
            <person name="Kim Y.M."/>
            <person name="Lee J.M."/>
            <person name="Lee H.A."/>
            <person name="Seo E."/>
            <person name="Choi J."/>
            <person name="Cheong K."/>
            <person name="Kim K.T."/>
            <person name="Jung K."/>
            <person name="Lee G.W."/>
            <person name="Oh S.K."/>
            <person name="Bae C."/>
            <person name="Kim S.B."/>
            <person name="Lee H.Y."/>
            <person name="Kim S.Y."/>
            <person name="Kim M.S."/>
            <person name="Kang B.C."/>
            <person name="Jo Y.D."/>
            <person name="Yang H.B."/>
            <person name="Jeong H.J."/>
            <person name="Kang W.H."/>
            <person name="Kwon J.K."/>
            <person name="Shin C."/>
            <person name="Lim J.Y."/>
            <person name="Park J.H."/>
            <person name="Huh J.H."/>
            <person name="Kim J.S."/>
            <person name="Kim B.D."/>
            <person name="Cohen O."/>
            <person name="Paran I."/>
            <person name="Suh M.C."/>
            <person name="Lee S.B."/>
            <person name="Kim Y.K."/>
            <person name="Shin Y."/>
            <person name="Noh S.J."/>
            <person name="Park J."/>
            <person name="Seo Y.S."/>
            <person name="Kwon S.Y."/>
            <person name="Kim H.A."/>
            <person name="Park J.M."/>
            <person name="Kim H.J."/>
            <person name="Choi S.B."/>
            <person name="Bosland P.W."/>
            <person name="Reeves G."/>
            <person name="Jo S.H."/>
            <person name="Lee B.W."/>
            <person name="Cho H.T."/>
            <person name="Choi H.S."/>
            <person name="Lee M.S."/>
            <person name="Yu Y."/>
            <person name="Do Choi Y."/>
            <person name="Park B.S."/>
            <person name="van Deynze A."/>
            <person name="Ashrafi H."/>
            <person name="Hill T."/>
            <person name="Kim W.T."/>
            <person name="Pai H.S."/>
            <person name="Ahn H.K."/>
            <person name="Yeam I."/>
            <person name="Giovannoni J.J."/>
            <person name="Rose J.K."/>
            <person name="Sorensen I."/>
            <person name="Lee S.J."/>
            <person name="Kim R.W."/>
            <person name="Choi I.Y."/>
            <person name="Choi B.S."/>
            <person name="Lim J.S."/>
            <person name="Lee Y.H."/>
            <person name="Choi D."/>
        </authorList>
    </citation>
    <scope>NUCLEOTIDE SEQUENCE [LARGE SCALE GENOMIC DNA]</scope>
    <source>
        <strain evidence="3">cv. CM334</strain>
    </source>
</reference>
<evidence type="ECO:0000313" key="3">
    <source>
        <dbReference type="Proteomes" id="UP000222542"/>
    </source>
</evidence>
<organism evidence="2 3">
    <name type="scientific">Capsicum annuum</name>
    <name type="common">Capsicum pepper</name>
    <dbReference type="NCBI Taxonomy" id="4072"/>
    <lineage>
        <taxon>Eukaryota</taxon>
        <taxon>Viridiplantae</taxon>
        <taxon>Streptophyta</taxon>
        <taxon>Embryophyta</taxon>
        <taxon>Tracheophyta</taxon>
        <taxon>Spermatophyta</taxon>
        <taxon>Magnoliopsida</taxon>
        <taxon>eudicotyledons</taxon>
        <taxon>Gunneridae</taxon>
        <taxon>Pentapetalae</taxon>
        <taxon>asterids</taxon>
        <taxon>lamiids</taxon>
        <taxon>Solanales</taxon>
        <taxon>Solanaceae</taxon>
        <taxon>Solanoideae</taxon>
        <taxon>Capsiceae</taxon>
        <taxon>Capsicum</taxon>
    </lineage>
</organism>
<keyword evidence="3" id="KW-1185">Reference proteome</keyword>
<dbReference type="InterPro" id="IPR036691">
    <property type="entry name" value="Endo/exonu/phosph_ase_sf"/>
</dbReference>
<proteinExistence type="predicted"/>
<accession>A0A2G3ANF6</accession>
<reference evidence="2 3" key="2">
    <citation type="journal article" date="2017" name="Genome Biol.">
        <title>New reference genome sequences of hot pepper reveal the massive evolution of plant disease-resistance genes by retroduplication.</title>
        <authorList>
            <person name="Kim S."/>
            <person name="Park J."/>
            <person name="Yeom S.I."/>
            <person name="Kim Y.M."/>
            <person name="Seo E."/>
            <person name="Kim K.T."/>
            <person name="Kim M.S."/>
            <person name="Lee J.M."/>
            <person name="Cheong K."/>
            <person name="Shin H.S."/>
            <person name="Kim S.B."/>
            <person name="Han K."/>
            <person name="Lee J."/>
            <person name="Park M."/>
            <person name="Lee H.A."/>
            <person name="Lee H.Y."/>
            <person name="Lee Y."/>
            <person name="Oh S."/>
            <person name="Lee J.H."/>
            <person name="Choi E."/>
            <person name="Choi E."/>
            <person name="Lee S.E."/>
            <person name="Jeon J."/>
            <person name="Kim H."/>
            <person name="Choi G."/>
            <person name="Song H."/>
            <person name="Lee J."/>
            <person name="Lee S.C."/>
            <person name="Kwon J.K."/>
            <person name="Lee H.Y."/>
            <person name="Koo N."/>
            <person name="Hong Y."/>
            <person name="Kim R.W."/>
            <person name="Kang W.H."/>
            <person name="Huh J.H."/>
            <person name="Kang B.C."/>
            <person name="Yang T.J."/>
            <person name="Lee Y.H."/>
            <person name="Bennetzen J.L."/>
            <person name="Choi D."/>
        </authorList>
    </citation>
    <scope>NUCLEOTIDE SEQUENCE [LARGE SCALE GENOMIC DNA]</scope>
    <source>
        <strain evidence="3">cv. CM334</strain>
    </source>
</reference>
<comment type="caution">
    <text evidence="2">The sequence shown here is derived from an EMBL/GenBank/DDBJ whole genome shotgun (WGS) entry which is preliminary data.</text>
</comment>
<dbReference type="PANTHER" id="PTHR33233">
    <property type="entry name" value="ENDONUCLEASE/EXONUCLEASE/PHOSPHATASE"/>
    <property type="match status" value="1"/>
</dbReference>
<dbReference type="EMBL" id="AYRZ02000001">
    <property type="protein sequence ID" value="PHT95759.1"/>
    <property type="molecule type" value="Genomic_DNA"/>
</dbReference>
<name>A0A2G3ANF6_CAPAN</name>
<sequence length="326" mass="36528">MGRGRPRKNNTSAMVITAGGKVRTDKRNDPVGKMKEKAELEEELNSELEWPEVQVNRSFHSSPVGSAIAGLRTEHTVYQDTLYKVRACSTTLGGDLIVEKEIGESSKAQEQNRINTGGQRAWAGLFDANCLTAKGMNLTYIPPIIEEGEVMVQLEREDVVEGNTKWKQALIMYVVGNTPTIGAVERFVAAQWKFVQISSRRRMLAPQIWRKIICQVTRRNGRDAALASPHVVMGDFNTILRSDDRVMGSQVIDSEVMDFNNFIQDTGLMELKRNGLSVGICVDPQLSDHSPLCIELEQQVVSGTKPFRFYNYLAEHEQILQEVQTA</sequence>
<evidence type="ECO:0000256" key="1">
    <source>
        <dbReference type="SAM" id="MobiDB-lite"/>
    </source>
</evidence>
<dbReference type="Gene3D" id="3.60.10.10">
    <property type="entry name" value="Endonuclease/exonuclease/phosphatase"/>
    <property type="match status" value="1"/>
</dbReference>
<feature type="region of interest" description="Disordered" evidence="1">
    <location>
        <begin position="1"/>
        <end position="31"/>
    </location>
</feature>